<dbReference type="AlphaFoldDB" id="A0A7W4KFI6"/>
<keyword evidence="1" id="KW-0812">Transmembrane</keyword>
<protein>
    <submittedName>
        <fullName evidence="3">CPBP family intramembrane metalloprotease</fullName>
    </submittedName>
</protein>
<feature type="transmembrane region" description="Helical" evidence="1">
    <location>
        <begin position="47"/>
        <end position="70"/>
    </location>
</feature>
<dbReference type="PANTHER" id="PTHR39430:SF1">
    <property type="entry name" value="PROTEASE"/>
    <property type="match status" value="1"/>
</dbReference>
<evidence type="ECO:0000313" key="4">
    <source>
        <dbReference type="Proteomes" id="UP000540556"/>
    </source>
</evidence>
<keyword evidence="1" id="KW-0472">Membrane</keyword>
<evidence type="ECO:0000313" key="3">
    <source>
        <dbReference type="EMBL" id="MBB2205997.1"/>
    </source>
</evidence>
<keyword evidence="3" id="KW-0482">Metalloprotease</keyword>
<dbReference type="InterPro" id="IPR003675">
    <property type="entry name" value="Rce1/LyrA-like_dom"/>
</dbReference>
<feature type="domain" description="CAAX prenyl protease 2/Lysostaphin resistance protein A-like" evidence="2">
    <location>
        <begin position="141"/>
        <end position="230"/>
    </location>
</feature>
<feature type="transmembrane region" description="Helical" evidence="1">
    <location>
        <begin position="269"/>
        <end position="286"/>
    </location>
</feature>
<dbReference type="EMBL" id="JABEQK010000010">
    <property type="protein sequence ID" value="MBB2205997.1"/>
    <property type="molecule type" value="Genomic_DNA"/>
</dbReference>
<keyword evidence="3" id="KW-0378">Hydrolase</keyword>
<gene>
    <name evidence="3" type="ORF">HLH27_13370</name>
</gene>
<dbReference type="GO" id="GO:0080120">
    <property type="term" value="P:CAAX-box protein maturation"/>
    <property type="evidence" value="ECO:0007669"/>
    <property type="project" value="UniProtKB-ARBA"/>
</dbReference>
<sequence length="300" mass="31350">MPCRRLRLRACLNALLFILVVAAIAAAVGFAAHIFASRQNHYHLPPLLAGLIANIVQALVGLGATAIMILRPDGITPGATRRTRFLPGGNLADLRWARHIVSGVAIGFAGAVTLMGTIWVLGGFEITLSPESLTSRLFIALLAQIVLFGCVALTEEVVFRGYIQRQLTASFGFAGAAITTSCLFGAAHMLGGTSLWGAVEAGALGLALCAMLHRTGSLMLPIGFHAAWDWTETALFGANDSGHAASTALLRTVPSGADWLTGGTNGPEGSIICMILSVAIITAFSMKPMRPTVRLGYGGN</sequence>
<feature type="transmembrane region" description="Helical" evidence="1">
    <location>
        <begin position="166"/>
        <end position="187"/>
    </location>
</feature>
<organism evidence="3 4">
    <name type="scientific">Gluconacetobacter takamatsuzukensis</name>
    <dbReference type="NCBI Taxonomy" id="1286190"/>
    <lineage>
        <taxon>Bacteria</taxon>
        <taxon>Pseudomonadati</taxon>
        <taxon>Pseudomonadota</taxon>
        <taxon>Alphaproteobacteria</taxon>
        <taxon>Acetobacterales</taxon>
        <taxon>Acetobacteraceae</taxon>
        <taxon>Gluconacetobacter</taxon>
    </lineage>
</organism>
<proteinExistence type="predicted"/>
<reference evidence="3 4" key="1">
    <citation type="submission" date="2020-04" db="EMBL/GenBank/DDBJ databases">
        <title>Description of novel Gluconacetobacter.</title>
        <authorList>
            <person name="Sombolestani A."/>
        </authorList>
    </citation>
    <scope>NUCLEOTIDE SEQUENCE [LARGE SCALE GENOMIC DNA]</scope>
    <source>
        <strain evidence="3 4">LMG 27800</strain>
    </source>
</reference>
<feature type="transmembrane region" description="Helical" evidence="1">
    <location>
        <begin position="133"/>
        <end position="154"/>
    </location>
</feature>
<dbReference type="GO" id="GO:0004175">
    <property type="term" value="F:endopeptidase activity"/>
    <property type="evidence" value="ECO:0007669"/>
    <property type="project" value="UniProtKB-ARBA"/>
</dbReference>
<comment type="caution">
    <text evidence="3">The sequence shown here is derived from an EMBL/GenBank/DDBJ whole genome shotgun (WGS) entry which is preliminary data.</text>
</comment>
<dbReference type="GO" id="GO:0006508">
    <property type="term" value="P:proteolysis"/>
    <property type="evidence" value="ECO:0007669"/>
    <property type="project" value="UniProtKB-KW"/>
</dbReference>
<name>A0A7W4KFI6_9PROT</name>
<dbReference type="Proteomes" id="UP000540556">
    <property type="component" value="Unassembled WGS sequence"/>
</dbReference>
<evidence type="ECO:0000259" key="2">
    <source>
        <dbReference type="Pfam" id="PF02517"/>
    </source>
</evidence>
<dbReference type="RefSeq" id="WP_182950530.1">
    <property type="nucleotide sequence ID" value="NZ_JABEQK010000010.1"/>
</dbReference>
<accession>A0A7W4KFI6</accession>
<dbReference type="Pfam" id="PF02517">
    <property type="entry name" value="Rce1-like"/>
    <property type="match status" value="1"/>
</dbReference>
<keyword evidence="4" id="KW-1185">Reference proteome</keyword>
<keyword evidence="1" id="KW-1133">Transmembrane helix</keyword>
<dbReference type="PANTHER" id="PTHR39430">
    <property type="entry name" value="MEMBRANE-ASSOCIATED PROTEASE-RELATED"/>
    <property type="match status" value="1"/>
</dbReference>
<feature type="transmembrane region" description="Helical" evidence="1">
    <location>
        <begin position="12"/>
        <end position="35"/>
    </location>
</feature>
<dbReference type="GO" id="GO:0008237">
    <property type="term" value="F:metallopeptidase activity"/>
    <property type="evidence" value="ECO:0007669"/>
    <property type="project" value="UniProtKB-KW"/>
</dbReference>
<evidence type="ECO:0000256" key="1">
    <source>
        <dbReference type="SAM" id="Phobius"/>
    </source>
</evidence>
<feature type="transmembrane region" description="Helical" evidence="1">
    <location>
        <begin position="100"/>
        <end position="121"/>
    </location>
</feature>
<keyword evidence="3" id="KW-0645">Protease</keyword>